<dbReference type="Proteomes" id="UP000712600">
    <property type="component" value="Unassembled WGS sequence"/>
</dbReference>
<accession>A0A8S9QLG5</accession>
<dbReference type="Pfam" id="PF13966">
    <property type="entry name" value="zf-RVT"/>
    <property type="match status" value="1"/>
</dbReference>
<organism evidence="2 3">
    <name type="scientific">Brassica cretica</name>
    <name type="common">Mustard</name>
    <dbReference type="NCBI Taxonomy" id="69181"/>
    <lineage>
        <taxon>Eukaryota</taxon>
        <taxon>Viridiplantae</taxon>
        <taxon>Streptophyta</taxon>
        <taxon>Embryophyta</taxon>
        <taxon>Tracheophyta</taxon>
        <taxon>Spermatophyta</taxon>
        <taxon>Magnoliopsida</taxon>
        <taxon>eudicotyledons</taxon>
        <taxon>Gunneridae</taxon>
        <taxon>Pentapetalae</taxon>
        <taxon>rosids</taxon>
        <taxon>malvids</taxon>
        <taxon>Brassicales</taxon>
        <taxon>Brassicaceae</taxon>
        <taxon>Brassiceae</taxon>
        <taxon>Brassica</taxon>
    </lineage>
</organism>
<dbReference type="InterPro" id="IPR026960">
    <property type="entry name" value="RVT-Znf"/>
</dbReference>
<dbReference type="EMBL" id="QGKX02001290">
    <property type="protein sequence ID" value="KAF3541531.1"/>
    <property type="molecule type" value="Genomic_DNA"/>
</dbReference>
<comment type="caution">
    <text evidence="2">The sequence shown here is derived from an EMBL/GenBank/DDBJ whole genome shotgun (WGS) entry which is preliminary data.</text>
</comment>
<sequence>MTNLRRGDNLQKRGVIQNTSCAFCGRTKSIDHLFLHRSFASQVWDLAPLFTPFCSMTCSSFLEALKESAKWSCLPPTGITGDIFSWIIWIIWNAYTSPLMVITKAVASAKEWSSAQSD</sequence>
<gene>
    <name evidence="2" type="ORF">F2Q69_00019216</name>
</gene>
<protein>
    <recommendedName>
        <fullName evidence="1">Reverse transcriptase zinc-binding domain-containing protein</fullName>
    </recommendedName>
</protein>
<feature type="domain" description="Reverse transcriptase zinc-binding" evidence="1">
    <location>
        <begin position="7"/>
        <end position="44"/>
    </location>
</feature>
<dbReference type="AlphaFoldDB" id="A0A8S9QLG5"/>
<name>A0A8S9QLG5_BRACR</name>
<reference evidence="2" key="1">
    <citation type="submission" date="2019-12" db="EMBL/GenBank/DDBJ databases">
        <title>Genome sequencing and annotation of Brassica cretica.</title>
        <authorList>
            <person name="Studholme D.J."/>
            <person name="Sarris P."/>
        </authorList>
    </citation>
    <scope>NUCLEOTIDE SEQUENCE</scope>
    <source>
        <strain evidence="2">PFS-109/04</strain>
        <tissue evidence="2">Leaf</tissue>
    </source>
</reference>
<evidence type="ECO:0000313" key="2">
    <source>
        <dbReference type="EMBL" id="KAF3541531.1"/>
    </source>
</evidence>
<evidence type="ECO:0000313" key="3">
    <source>
        <dbReference type="Proteomes" id="UP000712600"/>
    </source>
</evidence>
<proteinExistence type="predicted"/>
<evidence type="ECO:0000259" key="1">
    <source>
        <dbReference type="Pfam" id="PF13966"/>
    </source>
</evidence>